<accession>A0A4Y2AIZ1</accession>
<protein>
    <submittedName>
        <fullName evidence="2">Uncharacterized protein</fullName>
    </submittedName>
</protein>
<keyword evidence="1" id="KW-0472">Membrane</keyword>
<evidence type="ECO:0000256" key="1">
    <source>
        <dbReference type="SAM" id="Phobius"/>
    </source>
</evidence>
<reference evidence="2 3" key="1">
    <citation type="journal article" date="2019" name="Sci. Rep.">
        <title>Orb-weaving spider Araneus ventricosus genome elucidates the spidroin gene catalogue.</title>
        <authorList>
            <person name="Kono N."/>
            <person name="Nakamura H."/>
            <person name="Ohtoshi R."/>
            <person name="Moran D.A.P."/>
            <person name="Shinohara A."/>
            <person name="Yoshida Y."/>
            <person name="Fujiwara M."/>
            <person name="Mori M."/>
            <person name="Tomita M."/>
            <person name="Arakawa K."/>
        </authorList>
    </citation>
    <scope>NUCLEOTIDE SEQUENCE [LARGE SCALE GENOMIC DNA]</scope>
</reference>
<feature type="transmembrane region" description="Helical" evidence="1">
    <location>
        <begin position="64"/>
        <end position="80"/>
    </location>
</feature>
<evidence type="ECO:0000313" key="2">
    <source>
        <dbReference type="EMBL" id="GBL79249.1"/>
    </source>
</evidence>
<dbReference type="Proteomes" id="UP000499080">
    <property type="component" value="Unassembled WGS sequence"/>
</dbReference>
<keyword evidence="1" id="KW-0812">Transmembrane</keyword>
<name>A0A4Y2AIZ1_ARAVE</name>
<sequence>MKIQTLVRTKSGRMATLWLVHENGLIAVSTSPPATFTSSDLERVALLQTKNGKLPQLSLFLGKFLYYLAALWCATLAFGLKN</sequence>
<keyword evidence="3" id="KW-1185">Reference proteome</keyword>
<dbReference type="AlphaFoldDB" id="A0A4Y2AIZ1"/>
<organism evidence="2 3">
    <name type="scientific">Araneus ventricosus</name>
    <name type="common">Orbweaver spider</name>
    <name type="synonym">Epeira ventricosa</name>
    <dbReference type="NCBI Taxonomy" id="182803"/>
    <lineage>
        <taxon>Eukaryota</taxon>
        <taxon>Metazoa</taxon>
        <taxon>Ecdysozoa</taxon>
        <taxon>Arthropoda</taxon>
        <taxon>Chelicerata</taxon>
        <taxon>Arachnida</taxon>
        <taxon>Araneae</taxon>
        <taxon>Araneomorphae</taxon>
        <taxon>Entelegynae</taxon>
        <taxon>Araneoidea</taxon>
        <taxon>Araneidae</taxon>
        <taxon>Araneus</taxon>
    </lineage>
</organism>
<gene>
    <name evidence="2" type="ORF">AVEN_92471_1</name>
</gene>
<dbReference type="EMBL" id="BGPR01000018">
    <property type="protein sequence ID" value="GBL79249.1"/>
    <property type="molecule type" value="Genomic_DNA"/>
</dbReference>
<comment type="caution">
    <text evidence="2">The sequence shown here is derived from an EMBL/GenBank/DDBJ whole genome shotgun (WGS) entry which is preliminary data.</text>
</comment>
<evidence type="ECO:0000313" key="3">
    <source>
        <dbReference type="Proteomes" id="UP000499080"/>
    </source>
</evidence>
<proteinExistence type="predicted"/>
<keyword evidence="1" id="KW-1133">Transmembrane helix</keyword>